<dbReference type="WBParaSite" id="PSAMB.scaffold8824size5733.g31808.t1">
    <property type="protein sequence ID" value="PSAMB.scaffold8824size5733.g31808.t1"/>
    <property type="gene ID" value="PSAMB.scaffold8824size5733.g31808"/>
</dbReference>
<accession>A0A914XMC4</accession>
<dbReference type="GO" id="GO:0005737">
    <property type="term" value="C:cytoplasm"/>
    <property type="evidence" value="ECO:0007669"/>
    <property type="project" value="UniProtKB-ARBA"/>
</dbReference>
<proteinExistence type="predicted"/>
<evidence type="ECO:0000313" key="4">
    <source>
        <dbReference type="WBParaSite" id="PSAMB.scaffold8824size5733.g31808.t1"/>
    </source>
</evidence>
<reference evidence="4" key="1">
    <citation type="submission" date="2022-11" db="UniProtKB">
        <authorList>
            <consortium name="WormBaseParasite"/>
        </authorList>
    </citation>
    <scope>IDENTIFICATION</scope>
</reference>
<dbReference type="Gene3D" id="2.40.50.90">
    <property type="match status" value="1"/>
</dbReference>
<dbReference type="InterPro" id="IPR035437">
    <property type="entry name" value="SNase_OB-fold_sf"/>
</dbReference>
<organism evidence="3 4">
    <name type="scientific">Plectus sambesii</name>
    <dbReference type="NCBI Taxonomy" id="2011161"/>
    <lineage>
        <taxon>Eukaryota</taxon>
        <taxon>Metazoa</taxon>
        <taxon>Ecdysozoa</taxon>
        <taxon>Nematoda</taxon>
        <taxon>Chromadorea</taxon>
        <taxon>Plectida</taxon>
        <taxon>Plectina</taxon>
        <taxon>Plectoidea</taxon>
        <taxon>Plectidae</taxon>
        <taxon>Plectus</taxon>
    </lineage>
</organism>
<evidence type="ECO:0000259" key="2">
    <source>
        <dbReference type="Pfam" id="PF00567"/>
    </source>
</evidence>
<dbReference type="InterPro" id="IPR002999">
    <property type="entry name" value="Tudor"/>
</dbReference>
<dbReference type="AlphaFoldDB" id="A0A914XMC4"/>
<protein>
    <submittedName>
        <fullName evidence="4">Tudor domain-containing protein</fullName>
    </submittedName>
</protein>
<dbReference type="Pfam" id="PF00567">
    <property type="entry name" value="TUDOR"/>
    <property type="match status" value="1"/>
</dbReference>
<dbReference type="Proteomes" id="UP000887566">
    <property type="component" value="Unplaced"/>
</dbReference>
<dbReference type="Gene3D" id="2.30.30.140">
    <property type="match status" value="1"/>
</dbReference>
<keyword evidence="3" id="KW-1185">Reference proteome</keyword>
<evidence type="ECO:0000256" key="1">
    <source>
        <dbReference type="SAM" id="MobiDB-lite"/>
    </source>
</evidence>
<evidence type="ECO:0000313" key="3">
    <source>
        <dbReference type="Proteomes" id="UP000887566"/>
    </source>
</evidence>
<feature type="region of interest" description="Disordered" evidence="1">
    <location>
        <begin position="229"/>
        <end position="266"/>
    </location>
</feature>
<dbReference type="SUPFAM" id="SSF63748">
    <property type="entry name" value="Tudor/PWWP/MBT"/>
    <property type="match status" value="1"/>
</dbReference>
<sequence length="266" mass="29813">MPRGQLPGAVNKPRPVLLYRLKIVTWRFKNADAVTVLYIDYGNVEVRKLSEVYHITDDQPEIVRTMHKLAVPCKLDGVERVQAERLATAIEEFQLAFPETDYVKVAFKSVESGVYLVDVTVDELSLIEVLVKDNVAPLTDVTTDQMNENSDSSCSWRLEGECKDEADKGVGQNGFEAVPATTTISEENKSADSDIFRDMNIALKTAIRSALRTKQHTFNVEGTFTLRFTQTTQSPEKQEENSSDSELSVLDVTHDGDWESDFSVVD</sequence>
<feature type="domain" description="Tudor" evidence="2">
    <location>
        <begin position="19"/>
        <end position="76"/>
    </location>
</feature>
<name>A0A914XMC4_9BILA</name>